<organism evidence="2 3">
    <name type="scientific">Hyaloscypha variabilis (strain UAMH 11265 / GT02V1 / F)</name>
    <name type="common">Meliniomyces variabilis</name>
    <dbReference type="NCBI Taxonomy" id="1149755"/>
    <lineage>
        <taxon>Eukaryota</taxon>
        <taxon>Fungi</taxon>
        <taxon>Dikarya</taxon>
        <taxon>Ascomycota</taxon>
        <taxon>Pezizomycotina</taxon>
        <taxon>Leotiomycetes</taxon>
        <taxon>Helotiales</taxon>
        <taxon>Hyaloscyphaceae</taxon>
        <taxon>Hyaloscypha</taxon>
        <taxon>Hyaloscypha variabilis</taxon>
    </lineage>
</organism>
<evidence type="ECO:0000259" key="1">
    <source>
        <dbReference type="Pfam" id="PF20150"/>
    </source>
</evidence>
<feature type="domain" description="2EXR" evidence="1">
    <location>
        <begin position="5"/>
        <end position="106"/>
    </location>
</feature>
<name>A0A2J6S2D3_HYAVF</name>
<gene>
    <name evidence="2" type="ORF">L207DRAFT_242341</name>
</gene>
<protein>
    <recommendedName>
        <fullName evidence="1">2EXR domain-containing protein</fullName>
    </recommendedName>
</protein>
<keyword evidence="3" id="KW-1185">Reference proteome</keyword>
<proteinExistence type="predicted"/>
<dbReference type="AlphaFoldDB" id="A0A2J6S2D3"/>
<reference evidence="2 3" key="1">
    <citation type="submission" date="2016-04" db="EMBL/GenBank/DDBJ databases">
        <title>A degradative enzymes factory behind the ericoid mycorrhizal symbiosis.</title>
        <authorList>
            <consortium name="DOE Joint Genome Institute"/>
            <person name="Martino E."/>
            <person name="Morin E."/>
            <person name="Grelet G."/>
            <person name="Kuo A."/>
            <person name="Kohler A."/>
            <person name="Daghino S."/>
            <person name="Barry K."/>
            <person name="Choi C."/>
            <person name="Cichocki N."/>
            <person name="Clum A."/>
            <person name="Copeland A."/>
            <person name="Hainaut M."/>
            <person name="Haridas S."/>
            <person name="Labutti K."/>
            <person name="Lindquist E."/>
            <person name="Lipzen A."/>
            <person name="Khouja H.-R."/>
            <person name="Murat C."/>
            <person name="Ohm R."/>
            <person name="Olson A."/>
            <person name="Spatafora J."/>
            <person name="Veneault-Fourrey C."/>
            <person name="Henrissat B."/>
            <person name="Grigoriev I."/>
            <person name="Martin F."/>
            <person name="Perotto S."/>
        </authorList>
    </citation>
    <scope>NUCLEOTIDE SEQUENCE [LARGE SCALE GENOMIC DNA]</scope>
    <source>
        <strain evidence="2 3">F</strain>
    </source>
</reference>
<accession>A0A2J6S2D3</accession>
<dbReference type="Proteomes" id="UP000235786">
    <property type="component" value="Unassembled WGS sequence"/>
</dbReference>
<dbReference type="Pfam" id="PF20150">
    <property type="entry name" value="2EXR"/>
    <property type="match status" value="1"/>
</dbReference>
<evidence type="ECO:0000313" key="2">
    <source>
        <dbReference type="EMBL" id="PMD44898.1"/>
    </source>
</evidence>
<dbReference type="PANTHER" id="PTHR35910:SF1">
    <property type="entry name" value="2EXR DOMAIN-CONTAINING PROTEIN"/>
    <property type="match status" value="1"/>
</dbReference>
<dbReference type="OrthoDB" id="3534283at2759"/>
<dbReference type="PANTHER" id="PTHR35910">
    <property type="entry name" value="2EXR DOMAIN-CONTAINING PROTEIN"/>
    <property type="match status" value="1"/>
</dbReference>
<dbReference type="EMBL" id="KZ613940">
    <property type="protein sequence ID" value="PMD44898.1"/>
    <property type="molecule type" value="Genomic_DNA"/>
</dbReference>
<evidence type="ECO:0000313" key="3">
    <source>
        <dbReference type="Proteomes" id="UP000235786"/>
    </source>
</evidence>
<sequence length="225" mass="25822">MLSKFEPFQRLPSELRHEIWTLALPSFAYSVKILIGVYSYDKAKRGIPPLLHCCHESRAVALNYYKLGFEVKSQSLGRDSWPVCPNLQATTKLNSQLYWDPKEDIVCLEPLRETFEPSYFPGATSHSCKHLCKHYIATMDPEARQLEMRGELWKAFYPLASRGFSGLESITVVLANDFRIRYPLYAPMTDQEYSNDYRALIQRSQPPSVQCHARFAESETGSQAS</sequence>
<dbReference type="InterPro" id="IPR045518">
    <property type="entry name" value="2EXR"/>
</dbReference>